<dbReference type="PROSITE" id="PS01360">
    <property type="entry name" value="ZF_MYND_1"/>
    <property type="match status" value="1"/>
</dbReference>
<feature type="domain" description="MYND-type" evidence="6">
    <location>
        <begin position="6"/>
        <end position="42"/>
    </location>
</feature>
<dbReference type="GO" id="GO:0008270">
    <property type="term" value="F:zinc ion binding"/>
    <property type="evidence" value="ECO:0007669"/>
    <property type="project" value="UniProtKB-KW"/>
</dbReference>
<evidence type="ECO:0000313" key="7">
    <source>
        <dbReference type="EMBL" id="GMH58964.1"/>
    </source>
</evidence>
<evidence type="ECO:0000259" key="6">
    <source>
        <dbReference type="PROSITE" id="PS50865"/>
    </source>
</evidence>
<dbReference type="EMBL" id="BRXW01000483">
    <property type="protein sequence ID" value="GMH58964.1"/>
    <property type="molecule type" value="Genomic_DNA"/>
</dbReference>
<dbReference type="InterPro" id="IPR007803">
    <property type="entry name" value="Asp/Arg/Pro-Hydrxlase"/>
</dbReference>
<evidence type="ECO:0000256" key="1">
    <source>
        <dbReference type="ARBA" id="ARBA00007730"/>
    </source>
</evidence>
<dbReference type="OrthoDB" id="438431at2759"/>
<dbReference type="Pfam" id="PF05118">
    <property type="entry name" value="Asp_Arg_Hydrox"/>
    <property type="match status" value="1"/>
</dbReference>
<dbReference type="GO" id="GO:0062101">
    <property type="term" value="F:peptidyl-aspartic acid 3-dioxygenase activity"/>
    <property type="evidence" value="ECO:0007669"/>
    <property type="project" value="InterPro"/>
</dbReference>
<accession>A0A9W6ZQK1</accession>
<dbReference type="PANTHER" id="PTHR12366:SF29">
    <property type="entry name" value="ASPARTYL BETA-HYDROXYLASE, ISOFORM L"/>
    <property type="match status" value="1"/>
</dbReference>
<name>A0A9W6ZQK1_9STRA</name>
<evidence type="ECO:0000256" key="4">
    <source>
        <dbReference type="ARBA" id="ARBA00022833"/>
    </source>
</evidence>
<comment type="similarity">
    <text evidence="1">Belongs to the aspartyl/asparaginyl beta-hydroxylase family.</text>
</comment>
<dbReference type="SUPFAM" id="SSF51197">
    <property type="entry name" value="Clavaminate synthase-like"/>
    <property type="match status" value="1"/>
</dbReference>
<sequence length="437" mass="49537">MPQTVCPTCLSPSTFRCTSCLSTSYCSKSCQRTNWSLHKPHCFLIKSSALKPDEDVWNEGVVLWYNTLLNNRPQSDLQTAIDRFTSYTYSLLKHSILSPLQSQRLLFTLYCLIDTQSSYVHLSILALKYTSIVSGIIKELIIEEDEKGNTIKAREYIKVKNRLLGREESEWLRCGDVNSVILERAGYKPIYDSSEMPWILELKKVYPQISDEITALLSSPFNLTNVGEGRMEHDERVKIGDWKEFVIFGSNEGLGLEDSKKVLEEVLPEGTVELCREGGGEVILSRLGGHAKILPHCGPTNLRLTCHLGVKVPVGDCGIKVAGEVLRWKEGGCVVFDDGYEHEVWNETEEERVVLLIRFWNPVVEVSERFQFLEDAKNRKEEDYKVRWHPPVESEGIKGVIEEGRKCGGCRREGGAEVRFNDGFEILCKSCGSITRC</sequence>
<dbReference type="PROSITE" id="PS50865">
    <property type="entry name" value="ZF_MYND_2"/>
    <property type="match status" value="1"/>
</dbReference>
<evidence type="ECO:0000256" key="2">
    <source>
        <dbReference type="ARBA" id="ARBA00022723"/>
    </source>
</evidence>
<keyword evidence="4" id="KW-0862">Zinc</keyword>
<dbReference type="Gene3D" id="2.60.120.330">
    <property type="entry name" value="B-lactam Antibiotic, Isopenicillin N Synthase, Chain"/>
    <property type="match status" value="1"/>
</dbReference>
<proteinExistence type="inferred from homology"/>
<dbReference type="GO" id="GO:0005783">
    <property type="term" value="C:endoplasmic reticulum"/>
    <property type="evidence" value="ECO:0007669"/>
    <property type="project" value="TreeGrafter"/>
</dbReference>
<evidence type="ECO:0000256" key="3">
    <source>
        <dbReference type="ARBA" id="ARBA00022771"/>
    </source>
</evidence>
<keyword evidence="8" id="KW-1185">Reference proteome</keyword>
<dbReference type="InterPro" id="IPR002893">
    <property type="entry name" value="Znf_MYND"/>
</dbReference>
<evidence type="ECO:0000313" key="8">
    <source>
        <dbReference type="Proteomes" id="UP001165122"/>
    </source>
</evidence>
<protein>
    <recommendedName>
        <fullName evidence="6">MYND-type domain-containing protein</fullName>
    </recommendedName>
</protein>
<dbReference type="Pfam" id="PF01753">
    <property type="entry name" value="zf-MYND"/>
    <property type="match status" value="1"/>
</dbReference>
<dbReference type="PANTHER" id="PTHR12366">
    <property type="entry name" value="ASPARTYL/ASPARAGINYL BETA-HYDROXYLASE"/>
    <property type="match status" value="1"/>
</dbReference>
<dbReference type="Proteomes" id="UP001165122">
    <property type="component" value="Unassembled WGS sequence"/>
</dbReference>
<evidence type="ECO:0000256" key="5">
    <source>
        <dbReference type="PROSITE-ProRule" id="PRU00134"/>
    </source>
</evidence>
<dbReference type="InterPro" id="IPR039038">
    <property type="entry name" value="ASPH"/>
</dbReference>
<comment type="caution">
    <text evidence="7">The sequence shown here is derived from an EMBL/GenBank/DDBJ whole genome shotgun (WGS) entry which is preliminary data.</text>
</comment>
<organism evidence="7 8">
    <name type="scientific">Triparma laevis f. longispina</name>
    <dbReference type="NCBI Taxonomy" id="1714387"/>
    <lineage>
        <taxon>Eukaryota</taxon>
        <taxon>Sar</taxon>
        <taxon>Stramenopiles</taxon>
        <taxon>Ochrophyta</taxon>
        <taxon>Bolidophyceae</taxon>
        <taxon>Parmales</taxon>
        <taxon>Triparmaceae</taxon>
        <taxon>Triparma</taxon>
    </lineage>
</organism>
<dbReference type="SUPFAM" id="SSF144232">
    <property type="entry name" value="HIT/MYND zinc finger-like"/>
    <property type="match status" value="1"/>
</dbReference>
<dbReference type="Gene3D" id="6.10.140.2220">
    <property type="match status" value="1"/>
</dbReference>
<gene>
    <name evidence="7" type="ORF">TrLO_g800</name>
</gene>
<dbReference type="AlphaFoldDB" id="A0A9W6ZQK1"/>
<keyword evidence="2" id="KW-0479">Metal-binding</keyword>
<dbReference type="InterPro" id="IPR027443">
    <property type="entry name" value="IPNS-like_sf"/>
</dbReference>
<reference evidence="8" key="1">
    <citation type="journal article" date="2023" name="Commun. Biol.">
        <title>Genome analysis of Parmales, the sister group of diatoms, reveals the evolutionary specialization of diatoms from phago-mixotrophs to photoautotrophs.</title>
        <authorList>
            <person name="Ban H."/>
            <person name="Sato S."/>
            <person name="Yoshikawa S."/>
            <person name="Yamada K."/>
            <person name="Nakamura Y."/>
            <person name="Ichinomiya M."/>
            <person name="Sato N."/>
            <person name="Blanc-Mathieu R."/>
            <person name="Endo H."/>
            <person name="Kuwata A."/>
            <person name="Ogata H."/>
        </authorList>
    </citation>
    <scope>NUCLEOTIDE SEQUENCE [LARGE SCALE GENOMIC DNA]</scope>
    <source>
        <strain evidence="8">NIES 3700</strain>
    </source>
</reference>
<keyword evidence="3 5" id="KW-0863">Zinc-finger</keyword>